<keyword evidence="4" id="KW-0677">Repeat</keyword>
<dbReference type="Gene3D" id="1.20.1070.10">
    <property type="entry name" value="Rhodopsin 7-helix transmembrane proteins"/>
    <property type="match status" value="2"/>
</dbReference>
<dbReference type="InterPro" id="IPR017452">
    <property type="entry name" value="GPCR_Rhodpsn_7TM"/>
</dbReference>
<evidence type="ECO:0000256" key="1">
    <source>
        <dbReference type="ARBA" id="ARBA00004370"/>
    </source>
</evidence>
<feature type="transmembrane region" description="Helical" evidence="7">
    <location>
        <begin position="193"/>
        <end position="215"/>
    </location>
</feature>
<reference evidence="9" key="1">
    <citation type="submission" date="2020-04" db="EMBL/GenBank/DDBJ databases">
        <authorList>
            <person name="Neveu A P."/>
        </authorList>
    </citation>
    <scope>NUCLEOTIDE SEQUENCE</scope>
    <source>
        <tissue evidence="9">Whole embryo</tissue>
    </source>
</reference>
<feature type="domain" description="G-protein coupled receptors family 1 profile" evidence="8">
    <location>
        <begin position="1"/>
        <end position="291"/>
    </location>
</feature>
<dbReference type="GO" id="GO:0009755">
    <property type="term" value="P:hormone-mediated signaling pathway"/>
    <property type="evidence" value="ECO:0007669"/>
    <property type="project" value="TreeGrafter"/>
</dbReference>
<evidence type="ECO:0000259" key="8">
    <source>
        <dbReference type="PROSITE" id="PS50262"/>
    </source>
</evidence>
<comment type="subcellular location">
    <subcellularLocation>
        <location evidence="1">Membrane</location>
    </subcellularLocation>
</comment>
<dbReference type="Pfam" id="PF00001">
    <property type="entry name" value="7tm_1"/>
    <property type="match status" value="2"/>
</dbReference>
<dbReference type="EMBL" id="LR787637">
    <property type="protein sequence ID" value="CAB3263499.1"/>
    <property type="molecule type" value="mRNA"/>
</dbReference>
<organism evidence="9">
    <name type="scientific">Phallusia mammillata</name>
    <dbReference type="NCBI Taxonomy" id="59560"/>
    <lineage>
        <taxon>Eukaryota</taxon>
        <taxon>Metazoa</taxon>
        <taxon>Chordata</taxon>
        <taxon>Tunicata</taxon>
        <taxon>Ascidiacea</taxon>
        <taxon>Phlebobranchia</taxon>
        <taxon>Ascidiidae</taxon>
        <taxon>Phallusia</taxon>
    </lineage>
</organism>
<feature type="transmembrane region" description="Helical" evidence="7">
    <location>
        <begin position="74"/>
        <end position="99"/>
    </location>
</feature>
<protein>
    <submittedName>
        <fullName evidence="9">Low-density lipoprotein receptor-related protein 2-like</fullName>
    </submittedName>
</protein>
<keyword evidence="5 7" id="KW-1133">Transmembrane helix</keyword>
<evidence type="ECO:0000313" key="9">
    <source>
        <dbReference type="EMBL" id="CAB3263499.1"/>
    </source>
</evidence>
<gene>
    <name evidence="9" type="primary">Lrp2-005</name>
</gene>
<dbReference type="SUPFAM" id="SSF81321">
    <property type="entry name" value="Family A G protein-coupled receptor-like"/>
    <property type="match status" value="2"/>
</dbReference>
<dbReference type="GO" id="GO:0008528">
    <property type="term" value="F:G protein-coupled peptide receptor activity"/>
    <property type="evidence" value="ECO:0007669"/>
    <property type="project" value="TreeGrafter"/>
</dbReference>
<dbReference type="GO" id="GO:0007189">
    <property type="term" value="P:adenylate cyclase-activating G protein-coupled receptor signaling pathway"/>
    <property type="evidence" value="ECO:0007669"/>
    <property type="project" value="TreeGrafter"/>
</dbReference>
<dbReference type="InterPro" id="IPR000276">
    <property type="entry name" value="GPCR_Rhodpsn"/>
</dbReference>
<keyword evidence="3 7" id="KW-0812">Transmembrane</keyword>
<dbReference type="PANTHER" id="PTHR24372">
    <property type="entry name" value="GLYCOPROTEIN HORMONE RECEPTOR"/>
    <property type="match status" value="1"/>
</dbReference>
<evidence type="ECO:0000256" key="4">
    <source>
        <dbReference type="ARBA" id="ARBA00022737"/>
    </source>
</evidence>
<evidence type="ECO:0000256" key="7">
    <source>
        <dbReference type="SAM" id="Phobius"/>
    </source>
</evidence>
<proteinExistence type="evidence at transcript level"/>
<evidence type="ECO:0000256" key="2">
    <source>
        <dbReference type="ARBA" id="ARBA00022614"/>
    </source>
</evidence>
<dbReference type="AlphaFoldDB" id="A0A6F9DK31"/>
<evidence type="ECO:0000256" key="5">
    <source>
        <dbReference type="ARBA" id="ARBA00022989"/>
    </source>
</evidence>
<name>A0A6F9DK31_9ASCI</name>
<dbReference type="PROSITE" id="PS50262">
    <property type="entry name" value="G_PROTEIN_RECEP_F1_2"/>
    <property type="match status" value="1"/>
</dbReference>
<keyword evidence="9" id="KW-0449">Lipoprotein</keyword>
<dbReference type="PRINTS" id="PR00237">
    <property type="entry name" value="GPCRRHODOPSN"/>
</dbReference>
<sequence>MGLVLFTIAVKSLQYKGEYCRVDKLWRTSLGCTVLGVVTVLSSQASVFTLVVITSFRLFAVLKPLESKQLRLRTVVACLIGVWSLALFIAVFPLSIFLANSMVSRVWISANPYFPSDTVALKPYQEFSQRITALGNSSTIAPNDWYGIELYLQQNFPNSTPQVKGYFGYYSESGVCIPRLYQTSSVDAEPNPMTFAVMTINFLALVYIIMAYVAIYKRSTANTVTSTSSQAKTQELHRKITLLIATDMTCWFPLCFMSFLSMGGVILPPVAYALSAIVFLPINSSLNPIIYTNFFPFLWEWWIKTWSMVKAKLDLKTGAQPTD</sequence>
<keyword evidence="2" id="KW-0433">Leucine-rich repeat</keyword>
<evidence type="ECO:0000256" key="3">
    <source>
        <dbReference type="ARBA" id="ARBA00022692"/>
    </source>
</evidence>
<dbReference type="PANTHER" id="PTHR24372:SF77">
    <property type="entry name" value="G-PROTEIN COUPLED RECEPTORS FAMILY 1 PROFILE DOMAIN-CONTAINING PROTEIN"/>
    <property type="match status" value="1"/>
</dbReference>
<keyword evidence="9" id="KW-0675">Receptor</keyword>
<evidence type="ECO:0000256" key="6">
    <source>
        <dbReference type="ARBA" id="ARBA00023136"/>
    </source>
</evidence>
<feature type="transmembrane region" description="Helical" evidence="7">
    <location>
        <begin position="240"/>
        <end position="260"/>
    </location>
</feature>
<accession>A0A6F9DK31</accession>
<dbReference type="GO" id="GO:0005886">
    <property type="term" value="C:plasma membrane"/>
    <property type="evidence" value="ECO:0007669"/>
    <property type="project" value="TreeGrafter"/>
</dbReference>
<feature type="transmembrane region" description="Helical" evidence="7">
    <location>
        <begin position="34"/>
        <end position="62"/>
    </location>
</feature>
<keyword evidence="6 7" id="KW-0472">Membrane</keyword>